<sequence length="191" mass="20821">MRNRLRVASAAALILMFPILGGCSNGSTSDPDETTTTTTTVAATPSEELPRSLSPIDITTIDVHDPDAVAEAAIAAMYTYLPRVDLNQNAAMLRAAPLLNEKMAAGAYNYDPPTGPGRTWDRWADSNTLVSAQAQVIPQQRPPDDTFALRYVTVQQTTRTQYSTQKLAPIYLVVSLENTPDGWRVAQTLQR</sequence>
<evidence type="ECO:0000256" key="1">
    <source>
        <dbReference type="SAM" id="MobiDB-lite"/>
    </source>
</evidence>
<reference evidence="3 4" key="1">
    <citation type="submission" date="2024-09" db="EMBL/GenBank/DDBJ databases">
        <authorList>
            <person name="Sun Q."/>
            <person name="Mori K."/>
        </authorList>
    </citation>
    <scope>NUCLEOTIDE SEQUENCE [LARGE SCALE GENOMIC DNA]</scope>
    <source>
        <strain evidence="3 4">JCM 11411</strain>
    </source>
</reference>
<comment type="caution">
    <text evidence="3">The sequence shown here is derived from an EMBL/GenBank/DDBJ whole genome shotgun (WGS) entry which is preliminary data.</text>
</comment>
<dbReference type="EMBL" id="JBHMAS010000080">
    <property type="protein sequence ID" value="MFB9783893.1"/>
    <property type="molecule type" value="Genomic_DNA"/>
</dbReference>
<name>A0ABV5XN25_9NOCA</name>
<keyword evidence="2" id="KW-0732">Signal</keyword>
<proteinExistence type="predicted"/>
<evidence type="ECO:0008006" key="5">
    <source>
        <dbReference type="Google" id="ProtNLM"/>
    </source>
</evidence>
<dbReference type="PROSITE" id="PS51257">
    <property type="entry name" value="PROKAR_LIPOPROTEIN"/>
    <property type="match status" value="1"/>
</dbReference>
<dbReference type="Proteomes" id="UP001589587">
    <property type="component" value="Unassembled WGS sequence"/>
</dbReference>
<feature type="signal peptide" evidence="2">
    <location>
        <begin position="1"/>
        <end position="22"/>
    </location>
</feature>
<accession>A0ABV5XN25</accession>
<organism evidence="3 4">
    <name type="scientific">Rhodococcus baikonurensis</name>
    <dbReference type="NCBI Taxonomy" id="172041"/>
    <lineage>
        <taxon>Bacteria</taxon>
        <taxon>Bacillati</taxon>
        <taxon>Actinomycetota</taxon>
        <taxon>Actinomycetes</taxon>
        <taxon>Mycobacteriales</taxon>
        <taxon>Nocardiaceae</taxon>
        <taxon>Rhodococcus</taxon>
        <taxon>Rhodococcus erythropolis group</taxon>
    </lineage>
</organism>
<feature type="chain" id="PRO_5046515717" description="Mce-associated membrane protein" evidence="2">
    <location>
        <begin position="23"/>
        <end position="191"/>
    </location>
</feature>
<feature type="compositionally biased region" description="Low complexity" evidence="1">
    <location>
        <begin position="34"/>
        <end position="46"/>
    </location>
</feature>
<dbReference type="RefSeq" id="WP_378376421.1">
    <property type="nucleotide sequence ID" value="NZ_JBHMAS010000080.1"/>
</dbReference>
<evidence type="ECO:0000313" key="3">
    <source>
        <dbReference type="EMBL" id="MFB9783893.1"/>
    </source>
</evidence>
<feature type="region of interest" description="Disordered" evidence="1">
    <location>
        <begin position="25"/>
        <end position="46"/>
    </location>
</feature>
<evidence type="ECO:0000313" key="4">
    <source>
        <dbReference type="Proteomes" id="UP001589587"/>
    </source>
</evidence>
<evidence type="ECO:0000256" key="2">
    <source>
        <dbReference type="SAM" id="SignalP"/>
    </source>
</evidence>
<keyword evidence="4" id="KW-1185">Reference proteome</keyword>
<protein>
    <recommendedName>
        <fullName evidence="5">Mce-associated membrane protein</fullName>
    </recommendedName>
</protein>
<gene>
    <name evidence="3" type="ORF">ACFFQ6_29770</name>
</gene>